<dbReference type="InterPro" id="IPR036388">
    <property type="entry name" value="WH-like_DNA-bd_sf"/>
</dbReference>
<gene>
    <name evidence="5" type="ORF">ER308_15305</name>
</gene>
<keyword evidence="6" id="KW-1185">Reference proteome</keyword>
<dbReference type="Pfam" id="PF07729">
    <property type="entry name" value="FCD"/>
    <property type="match status" value="1"/>
</dbReference>
<reference evidence="5 6" key="1">
    <citation type="submission" date="2019-01" db="EMBL/GenBank/DDBJ databases">
        <title>Egibacter rhizosphaerae EGI 80759T.</title>
        <authorList>
            <person name="Chen D.-D."/>
            <person name="Tian Y."/>
            <person name="Jiao J.-Y."/>
            <person name="Zhang X.-T."/>
            <person name="Zhang Y.-G."/>
            <person name="Zhang Y."/>
            <person name="Xiao M."/>
            <person name="Shu W.-S."/>
            <person name="Li W.-J."/>
        </authorList>
    </citation>
    <scope>NUCLEOTIDE SEQUENCE [LARGE SCALE GENOMIC DNA]</scope>
    <source>
        <strain evidence="5 6">EGI 80759</strain>
    </source>
</reference>
<name>A0A411YHQ2_9ACTN</name>
<accession>A0A411YHQ2</accession>
<dbReference type="SMART" id="SM00895">
    <property type="entry name" value="FCD"/>
    <property type="match status" value="1"/>
</dbReference>
<keyword evidence="3" id="KW-0804">Transcription</keyword>
<keyword evidence="2" id="KW-0238">DNA-binding</keyword>
<proteinExistence type="predicted"/>
<dbReference type="Proteomes" id="UP000291469">
    <property type="component" value="Chromosome"/>
</dbReference>
<dbReference type="GO" id="GO:0003700">
    <property type="term" value="F:DNA-binding transcription factor activity"/>
    <property type="evidence" value="ECO:0007669"/>
    <property type="project" value="InterPro"/>
</dbReference>
<evidence type="ECO:0000313" key="5">
    <source>
        <dbReference type="EMBL" id="QBI20798.1"/>
    </source>
</evidence>
<dbReference type="InterPro" id="IPR036390">
    <property type="entry name" value="WH_DNA-bd_sf"/>
</dbReference>
<dbReference type="Gene3D" id="1.10.10.10">
    <property type="entry name" value="Winged helix-like DNA-binding domain superfamily/Winged helix DNA-binding domain"/>
    <property type="match status" value="1"/>
</dbReference>
<sequence length="241" mass="25956">MESRDGARPDRSALTDRVYEVLKTRILELTLPPDTRLQVGKIAEEFDVSATPVREALNRLAAEHLVAGAAYRGFSVSPVLGRQELVQLLQARLVVERAAASRAAEVRDEAALERLGELVTRMEKLVDAPVLDVMAFNAADQAFHQGVVEASGNPFLVQAFDSLHVHVQIARFYEGESGGHGQHANVEHQRLLKALVSGDAEAAAAEVDTHIADVFGRLEAEIAAGEESTTGPRAGQPAPQT</sequence>
<dbReference type="SMART" id="SM00345">
    <property type="entry name" value="HTH_GNTR"/>
    <property type="match status" value="1"/>
</dbReference>
<evidence type="ECO:0000259" key="4">
    <source>
        <dbReference type="PROSITE" id="PS50949"/>
    </source>
</evidence>
<evidence type="ECO:0000256" key="1">
    <source>
        <dbReference type="ARBA" id="ARBA00023015"/>
    </source>
</evidence>
<dbReference type="GO" id="GO:0003677">
    <property type="term" value="F:DNA binding"/>
    <property type="evidence" value="ECO:0007669"/>
    <property type="project" value="UniProtKB-KW"/>
</dbReference>
<dbReference type="PANTHER" id="PTHR43537">
    <property type="entry name" value="TRANSCRIPTIONAL REGULATOR, GNTR FAMILY"/>
    <property type="match status" value="1"/>
</dbReference>
<feature type="domain" description="HTH gntR-type" evidence="4">
    <location>
        <begin position="12"/>
        <end position="79"/>
    </location>
</feature>
<dbReference type="SUPFAM" id="SSF48008">
    <property type="entry name" value="GntR ligand-binding domain-like"/>
    <property type="match status" value="1"/>
</dbReference>
<dbReference type="PANTHER" id="PTHR43537:SF24">
    <property type="entry name" value="GLUCONATE OPERON TRANSCRIPTIONAL REPRESSOR"/>
    <property type="match status" value="1"/>
</dbReference>
<dbReference type="InterPro" id="IPR008920">
    <property type="entry name" value="TF_FadR/GntR_C"/>
</dbReference>
<dbReference type="PROSITE" id="PS50949">
    <property type="entry name" value="HTH_GNTR"/>
    <property type="match status" value="1"/>
</dbReference>
<dbReference type="InterPro" id="IPR011711">
    <property type="entry name" value="GntR_C"/>
</dbReference>
<evidence type="ECO:0000313" key="6">
    <source>
        <dbReference type="Proteomes" id="UP000291469"/>
    </source>
</evidence>
<dbReference type="AlphaFoldDB" id="A0A411YHQ2"/>
<dbReference type="Pfam" id="PF00392">
    <property type="entry name" value="GntR"/>
    <property type="match status" value="1"/>
</dbReference>
<dbReference type="SUPFAM" id="SSF46785">
    <property type="entry name" value="Winged helix' DNA-binding domain"/>
    <property type="match status" value="1"/>
</dbReference>
<keyword evidence="1" id="KW-0805">Transcription regulation</keyword>
<dbReference type="EMBL" id="CP036402">
    <property type="protein sequence ID" value="QBI20798.1"/>
    <property type="molecule type" value="Genomic_DNA"/>
</dbReference>
<dbReference type="OrthoDB" id="8680240at2"/>
<evidence type="ECO:0000256" key="2">
    <source>
        <dbReference type="ARBA" id="ARBA00023125"/>
    </source>
</evidence>
<dbReference type="KEGG" id="erz:ER308_15305"/>
<organism evidence="5 6">
    <name type="scientific">Egibacter rhizosphaerae</name>
    <dbReference type="NCBI Taxonomy" id="1670831"/>
    <lineage>
        <taxon>Bacteria</taxon>
        <taxon>Bacillati</taxon>
        <taxon>Actinomycetota</taxon>
        <taxon>Nitriliruptoria</taxon>
        <taxon>Egibacterales</taxon>
        <taxon>Egibacteraceae</taxon>
        <taxon>Egibacter</taxon>
    </lineage>
</organism>
<dbReference type="Gene3D" id="1.20.120.530">
    <property type="entry name" value="GntR ligand-binding domain-like"/>
    <property type="match status" value="1"/>
</dbReference>
<evidence type="ECO:0000256" key="3">
    <source>
        <dbReference type="ARBA" id="ARBA00023163"/>
    </source>
</evidence>
<protein>
    <submittedName>
        <fullName evidence="5">GntR family transcriptional regulator</fullName>
    </submittedName>
</protein>
<dbReference type="InterPro" id="IPR000524">
    <property type="entry name" value="Tscrpt_reg_HTH_GntR"/>
</dbReference>